<comment type="pathway">
    <text evidence="1">Cofactor biosynthesis; pyrroloquinoline quinone biosynthesis.</text>
</comment>
<dbReference type="OrthoDB" id="7995890at2"/>
<evidence type="ECO:0000256" key="3">
    <source>
        <dbReference type="ARBA" id="ARBA00022905"/>
    </source>
</evidence>
<comment type="caution">
    <text evidence="4">The sequence shown here is derived from an EMBL/GenBank/DDBJ whole genome shotgun (WGS) entry which is preliminary data.</text>
</comment>
<dbReference type="AlphaFoldDB" id="A0A3D9SNP3"/>
<dbReference type="Proteomes" id="UP000256661">
    <property type="component" value="Unassembled WGS sequence"/>
</dbReference>
<keyword evidence="3" id="KW-0884">PQQ biosynthesis</keyword>
<evidence type="ECO:0000256" key="2">
    <source>
        <dbReference type="ARBA" id="ARBA00011741"/>
    </source>
</evidence>
<evidence type="ECO:0000313" key="5">
    <source>
        <dbReference type="Proteomes" id="UP000256661"/>
    </source>
</evidence>
<protein>
    <submittedName>
        <fullName evidence="4">Pyrroloquinoline quinone biosynthesis protein D</fullName>
    </submittedName>
</protein>
<dbReference type="UniPathway" id="UPA00539"/>
<dbReference type="GO" id="GO:0048038">
    <property type="term" value="F:quinone binding"/>
    <property type="evidence" value="ECO:0007669"/>
    <property type="project" value="InterPro"/>
</dbReference>
<dbReference type="GO" id="GO:0018189">
    <property type="term" value="P:pyrroloquinoline quinone biosynthetic process"/>
    <property type="evidence" value="ECO:0007669"/>
    <property type="project" value="UniProtKB-UniPathway"/>
</dbReference>
<accession>A0A3D9SNP3</accession>
<dbReference type="Gene3D" id="1.10.10.1150">
    <property type="entry name" value="Coenzyme PQQ synthesis protein D (PqqD)"/>
    <property type="match status" value="1"/>
</dbReference>
<evidence type="ECO:0000313" key="4">
    <source>
        <dbReference type="EMBL" id="REE97596.1"/>
    </source>
</evidence>
<gene>
    <name evidence="4" type="ORF">DFJ69_3069</name>
</gene>
<dbReference type="InterPro" id="IPR022479">
    <property type="entry name" value="PqqD_bac"/>
</dbReference>
<dbReference type="InterPro" id="IPR041881">
    <property type="entry name" value="PqqD_sf"/>
</dbReference>
<dbReference type="EMBL" id="QTTT01000001">
    <property type="protein sequence ID" value="REE97596.1"/>
    <property type="molecule type" value="Genomic_DNA"/>
</dbReference>
<comment type="subunit">
    <text evidence="2">Monomer. Interacts with PqqE.</text>
</comment>
<evidence type="ECO:0000256" key="1">
    <source>
        <dbReference type="ARBA" id="ARBA00004886"/>
    </source>
</evidence>
<dbReference type="InterPro" id="IPR008792">
    <property type="entry name" value="PQQD"/>
</dbReference>
<dbReference type="Pfam" id="PF05402">
    <property type="entry name" value="PqqD"/>
    <property type="match status" value="1"/>
</dbReference>
<sequence length="79" mass="8727">MSWRPALAPAVQLSHCPVREARLLIVPERIIVLNTQAAAIVDLCDGSRTDVEIVSAFPPEHAGEVSDFLADIREHGWLR</sequence>
<dbReference type="RefSeq" id="WP_116023070.1">
    <property type="nucleotide sequence ID" value="NZ_QTTT01000001.1"/>
</dbReference>
<proteinExistence type="predicted"/>
<name>A0A3D9SNP3_9ACTN</name>
<dbReference type="NCBIfam" id="TIGR03859">
    <property type="entry name" value="PQQ_PqqD"/>
    <property type="match status" value="1"/>
</dbReference>
<keyword evidence="5" id="KW-1185">Reference proteome</keyword>
<reference evidence="4 5" key="1">
    <citation type="submission" date="2018-08" db="EMBL/GenBank/DDBJ databases">
        <title>Sequencing the genomes of 1000 actinobacteria strains.</title>
        <authorList>
            <person name="Klenk H.-P."/>
        </authorList>
    </citation>
    <scope>NUCLEOTIDE SEQUENCE [LARGE SCALE GENOMIC DNA]</scope>
    <source>
        <strain evidence="4 5">DSM 43927</strain>
    </source>
</reference>
<organism evidence="4 5">
    <name type="scientific">Thermomonospora umbrina</name>
    <dbReference type="NCBI Taxonomy" id="111806"/>
    <lineage>
        <taxon>Bacteria</taxon>
        <taxon>Bacillati</taxon>
        <taxon>Actinomycetota</taxon>
        <taxon>Actinomycetes</taxon>
        <taxon>Streptosporangiales</taxon>
        <taxon>Thermomonosporaceae</taxon>
        <taxon>Thermomonospora</taxon>
    </lineage>
</organism>